<dbReference type="HAMAP" id="MF_00158">
    <property type="entry name" value="PanC"/>
    <property type="match status" value="1"/>
</dbReference>
<dbReference type="PANTHER" id="PTHR21299">
    <property type="entry name" value="CYTIDYLATE KINASE/PANTOATE-BETA-ALANINE LIGASE"/>
    <property type="match status" value="1"/>
</dbReference>
<dbReference type="SUPFAM" id="SSF52374">
    <property type="entry name" value="Nucleotidylyl transferase"/>
    <property type="match status" value="1"/>
</dbReference>
<feature type="binding site" evidence="8">
    <location>
        <position position="32"/>
    </location>
    <ligand>
        <name>(R)-pantoate</name>
        <dbReference type="ChEBI" id="CHEBI:15980"/>
    </ligand>
</feature>
<reference evidence="9" key="2">
    <citation type="journal article" date="2012" name="PLoS ONE">
        <title>A Deeply Branching Thermophilic Bacterium with an Ancient Acetyl-CoA Pathway Dominates a Subsurface Ecosystem.</title>
        <authorList>
            <person name="Takami H."/>
            <person name="Noguchi H."/>
            <person name="Takaki Y."/>
            <person name="Uchiyama I."/>
            <person name="Toyoda A."/>
            <person name="Nishi S."/>
            <person name="Chee G.-J."/>
            <person name="Arai W."/>
            <person name="Nunoura T."/>
            <person name="Itoh T."/>
            <person name="Hattori M."/>
            <person name="Takai K."/>
        </authorList>
    </citation>
    <scope>NUCLEOTIDE SEQUENCE</scope>
</reference>
<dbReference type="EC" id="6.3.2.1" evidence="8"/>
<evidence type="ECO:0000256" key="6">
    <source>
        <dbReference type="ARBA" id="ARBA00022840"/>
    </source>
</evidence>
<evidence type="ECO:0000256" key="5">
    <source>
        <dbReference type="ARBA" id="ARBA00022741"/>
    </source>
</evidence>
<dbReference type="InterPro" id="IPR003721">
    <property type="entry name" value="Pantoate_ligase"/>
</dbReference>
<dbReference type="PANTHER" id="PTHR21299:SF1">
    <property type="entry name" value="PANTOATE--BETA-ALANINE LIGASE"/>
    <property type="match status" value="1"/>
</dbReference>
<dbReference type="CDD" id="cd00560">
    <property type="entry name" value="PanC"/>
    <property type="match status" value="1"/>
</dbReference>
<name>H5SNW5_9BACT</name>
<keyword evidence="6 8" id="KW-0067">ATP-binding</keyword>
<feature type="binding site" evidence="8">
    <location>
        <begin position="155"/>
        <end position="158"/>
    </location>
    <ligand>
        <name>ATP</name>
        <dbReference type="ChEBI" id="CHEBI:30616"/>
    </ligand>
</feature>
<comment type="subcellular location">
    <subcellularLocation>
        <location evidence="8">Cytoplasm</location>
    </subcellularLocation>
</comment>
<keyword evidence="5 8" id="KW-0547">Nucleotide-binding</keyword>
<comment type="miscellaneous">
    <text evidence="8">The reaction proceeds by a bi uni uni bi ping pong mechanism.</text>
</comment>
<dbReference type="GO" id="GO:0015940">
    <property type="term" value="P:pantothenate biosynthetic process"/>
    <property type="evidence" value="ECO:0007669"/>
    <property type="project" value="UniProtKB-UniRule"/>
</dbReference>
<evidence type="ECO:0000313" key="9">
    <source>
        <dbReference type="EMBL" id="BAL57851.1"/>
    </source>
</evidence>
<organism evidence="9">
    <name type="scientific">uncultured Bacteroidota bacterium</name>
    <dbReference type="NCBI Taxonomy" id="152509"/>
    <lineage>
        <taxon>Bacteria</taxon>
        <taxon>Pseudomonadati</taxon>
        <taxon>Bacteroidota</taxon>
        <taxon>environmental samples</taxon>
    </lineage>
</organism>
<reference evidence="9" key="1">
    <citation type="journal article" date="2005" name="Environ. Microbiol.">
        <title>Genetic and functional properties of uncultivated thermophilic crenarchaeotes from a subsurface gold mine as revealed by analysis of genome fragments.</title>
        <authorList>
            <person name="Nunoura T."/>
            <person name="Hirayama H."/>
            <person name="Takami H."/>
            <person name="Oida H."/>
            <person name="Nishi S."/>
            <person name="Shimamura S."/>
            <person name="Suzuki Y."/>
            <person name="Inagaki F."/>
            <person name="Takai K."/>
            <person name="Nealson K.H."/>
            <person name="Horikoshi K."/>
        </authorList>
    </citation>
    <scope>NUCLEOTIDE SEQUENCE</scope>
</reference>
<gene>
    <name evidence="8" type="primary">panC</name>
    <name evidence="9" type="ORF">HGMM_F52E02C34</name>
</gene>
<dbReference type="AlphaFoldDB" id="H5SNW5"/>
<evidence type="ECO:0000256" key="4">
    <source>
        <dbReference type="ARBA" id="ARBA00022655"/>
    </source>
</evidence>
<feature type="binding site" evidence="8">
    <location>
        <position position="32"/>
    </location>
    <ligand>
        <name>beta-alanine</name>
        <dbReference type="ChEBI" id="CHEBI:57966"/>
    </ligand>
</feature>
<evidence type="ECO:0000256" key="3">
    <source>
        <dbReference type="ARBA" id="ARBA00022598"/>
    </source>
</evidence>
<comment type="pathway">
    <text evidence="1 8">Cofactor biosynthesis; (R)-pantothenate biosynthesis; (R)-pantothenate from (R)-pantoate and beta-alanine: step 1/1.</text>
</comment>
<evidence type="ECO:0000256" key="8">
    <source>
        <dbReference type="HAMAP-Rule" id="MF_00158"/>
    </source>
</evidence>
<dbReference type="GO" id="GO:0005524">
    <property type="term" value="F:ATP binding"/>
    <property type="evidence" value="ECO:0007669"/>
    <property type="project" value="UniProtKB-KW"/>
</dbReference>
<comment type="function">
    <text evidence="8">Catalyzes the condensation of pantoate with beta-alanine in an ATP-dependent reaction via a pantoyl-adenylate intermediate.</text>
</comment>
<proteinExistence type="inferred from homology"/>
<dbReference type="InterPro" id="IPR042176">
    <property type="entry name" value="Pantoate_ligase_C"/>
</dbReference>
<dbReference type="Gene3D" id="3.30.1300.10">
    <property type="entry name" value="Pantoate-beta-alanine ligase, C-terminal domain"/>
    <property type="match status" value="1"/>
</dbReference>
<protein>
    <recommendedName>
        <fullName evidence="8">Pantothenate synthetase</fullName>
        <shortName evidence="8">PS</shortName>
        <ecNumber evidence="8">6.3.2.1</ecNumber>
    </recommendedName>
    <alternativeName>
        <fullName evidence="8">Pantoate--beta-alanine ligase</fullName>
    </alternativeName>
    <alternativeName>
        <fullName evidence="8">Pantoate-activating enzyme</fullName>
    </alternativeName>
</protein>
<sequence length="261" mass="30051">MGALHEGHLELVRRSLEENAWTVVSIFVNPRQFGPQEDYHRYPRTLDTDIRLLENLGVSAVFAPSEEEIYSPEDEILISLMRLSRLWCGSYRIGHFDGVALVLTKLFHLVMPERAYFGEKDFQQVRIVEKLVEELFFPISIVRVPTVREPDGLAMSSRNTYLSPRGRAQAIALYKTLQYLQALIPRTLLTAELLREARTYLTTHFPEVKLEYLAIVDEYSLEPVEHLRQTAHPRALIAAYVEGVRLIDNLPLQVPPEEDPL</sequence>
<dbReference type="EMBL" id="AP011785">
    <property type="protein sequence ID" value="BAL57851.1"/>
    <property type="molecule type" value="Genomic_DNA"/>
</dbReference>
<evidence type="ECO:0000256" key="2">
    <source>
        <dbReference type="ARBA" id="ARBA00009256"/>
    </source>
</evidence>
<dbReference type="GO" id="GO:0004592">
    <property type="term" value="F:pantoate-beta-alanine ligase activity"/>
    <property type="evidence" value="ECO:0007669"/>
    <property type="project" value="UniProtKB-UniRule"/>
</dbReference>
<feature type="binding site" evidence="8">
    <location>
        <position position="124"/>
    </location>
    <ligand>
        <name>(R)-pantoate</name>
        <dbReference type="ChEBI" id="CHEBI:15980"/>
    </ligand>
</feature>
<dbReference type="NCBIfam" id="TIGR00018">
    <property type="entry name" value="panC"/>
    <property type="match status" value="1"/>
</dbReference>
<feature type="active site" description="Proton donor" evidence="8">
    <location>
        <position position="8"/>
    </location>
</feature>
<comment type="similarity">
    <text evidence="2 8">Belongs to the pantothenate synthetase family.</text>
</comment>
<accession>H5SNW5</accession>
<keyword evidence="8" id="KW-0963">Cytoplasm</keyword>
<dbReference type="InterPro" id="IPR014729">
    <property type="entry name" value="Rossmann-like_a/b/a_fold"/>
</dbReference>
<dbReference type="UniPathway" id="UPA00028">
    <property type="reaction ID" value="UER00005"/>
</dbReference>
<feature type="binding site" evidence="8">
    <location>
        <begin position="118"/>
        <end position="121"/>
    </location>
    <ligand>
        <name>ATP</name>
        <dbReference type="ChEBI" id="CHEBI:30616"/>
    </ligand>
</feature>
<keyword evidence="3 8" id="KW-0436">Ligase</keyword>
<evidence type="ECO:0000256" key="7">
    <source>
        <dbReference type="ARBA" id="ARBA00048258"/>
    </source>
</evidence>
<evidence type="ECO:0000256" key="1">
    <source>
        <dbReference type="ARBA" id="ARBA00004990"/>
    </source>
</evidence>
<dbReference type="Gene3D" id="3.40.50.620">
    <property type="entry name" value="HUPs"/>
    <property type="match status" value="1"/>
</dbReference>
<keyword evidence="4 8" id="KW-0566">Pantothenate biosynthesis</keyword>
<feature type="binding site" evidence="8">
    <location>
        <position position="147"/>
    </location>
    <ligand>
        <name>ATP</name>
        <dbReference type="ChEBI" id="CHEBI:30616"/>
    </ligand>
</feature>
<comment type="catalytic activity">
    <reaction evidence="7 8">
        <text>(R)-pantoate + beta-alanine + ATP = (R)-pantothenate + AMP + diphosphate + H(+)</text>
        <dbReference type="Rhea" id="RHEA:10912"/>
        <dbReference type="ChEBI" id="CHEBI:15378"/>
        <dbReference type="ChEBI" id="CHEBI:15980"/>
        <dbReference type="ChEBI" id="CHEBI:29032"/>
        <dbReference type="ChEBI" id="CHEBI:30616"/>
        <dbReference type="ChEBI" id="CHEBI:33019"/>
        <dbReference type="ChEBI" id="CHEBI:57966"/>
        <dbReference type="ChEBI" id="CHEBI:456215"/>
        <dbReference type="EC" id="6.3.2.1"/>
    </reaction>
</comment>
<feature type="binding site" evidence="8">
    <location>
        <begin position="1"/>
        <end position="8"/>
    </location>
    <ligand>
        <name>ATP</name>
        <dbReference type="ChEBI" id="CHEBI:30616"/>
    </ligand>
</feature>
<dbReference type="GO" id="GO:0005829">
    <property type="term" value="C:cytosol"/>
    <property type="evidence" value="ECO:0007669"/>
    <property type="project" value="TreeGrafter"/>
</dbReference>
<dbReference type="Pfam" id="PF02569">
    <property type="entry name" value="Pantoate_ligase"/>
    <property type="match status" value="1"/>
</dbReference>
<comment type="subunit">
    <text evidence="8">Homodimer.</text>
</comment>